<proteinExistence type="predicted"/>
<feature type="non-terminal residue" evidence="2">
    <location>
        <position position="1"/>
    </location>
</feature>
<evidence type="ECO:0000256" key="1">
    <source>
        <dbReference type="SAM" id="MobiDB-lite"/>
    </source>
</evidence>
<gene>
    <name evidence="2" type="ORF">CORC01_10258</name>
</gene>
<feature type="region of interest" description="Disordered" evidence="1">
    <location>
        <begin position="25"/>
        <end position="94"/>
    </location>
</feature>
<keyword evidence="3" id="KW-1185">Reference proteome</keyword>
<accession>A0A1G4AZ53</accession>
<dbReference type="GeneID" id="34563396"/>
<dbReference type="RefSeq" id="XP_022471602.1">
    <property type="nucleotide sequence ID" value="XM_022621886.1"/>
</dbReference>
<reference evidence="2 3" key="1">
    <citation type="submission" date="2016-09" db="EMBL/GenBank/DDBJ databases">
        <authorList>
            <person name="Capua I."/>
            <person name="De Benedictis P."/>
            <person name="Joannis T."/>
            <person name="Lombin L.H."/>
            <person name="Cattoli G."/>
        </authorList>
    </citation>
    <scope>NUCLEOTIDE SEQUENCE [LARGE SCALE GENOMIC DNA]</scope>
    <source>
        <strain evidence="2 3">IMI 309357</strain>
    </source>
</reference>
<evidence type="ECO:0000313" key="2">
    <source>
        <dbReference type="EMBL" id="OHE94439.1"/>
    </source>
</evidence>
<dbReference type="AlphaFoldDB" id="A0A1G4AZ53"/>
<protein>
    <submittedName>
        <fullName evidence="2">Uncharacterized protein</fullName>
    </submittedName>
</protein>
<comment type="caution">
    <text evidence="2">The sequence shown here is derived from an EMBL/GenBank/DDBJ whole genome shotgun (WGS) entry which is preliminary data.</text>
</comment>
<dbReference type="EMBL" id="MJBS01000100">
    <property type="protein sequence ID" value="OHE94439.1"/>
    <property type="molecule type" value="Genomic_DNA"/>
</dbReference>
<evidence type="ECO:0000313" key="3">
    <source>
        <dbReference type="Proteomes" id="UP000176998"/>
    </source>
</evidence>
<organism evidence="2 3">
    <name type="scientific">Colletotrichum orchidophilum</name>
    <dbReference type="NCBI Taxonomy" id="1209926"/>
    <lineage>
        <taxon>Eukaryota</taxon>
        <taxon>Fungi</taxon>
        <taxon>Dikarya</taxon>
        <taxon>Ascomycota</taxon>
        <taxon>Pezizomycotina</taxon>
        <taxon>Sordariomycetes</taxon>
        <taxon>Hypocreomycetidae</taxon>
        <taxon>Glomerellales</taxon>
        <taxon>Glomerellaceae</taxon>
        <taxon>Colletotrichum</taxon>
    </lineage>
</organism>
<sequence length="94" mass="10793">HHTKHPELSPGPICSALLRILRSKSHHHFPKVRDPLSKHPSTGHPPHRTTVERTSKPNMAGLVRRLFRKRQRQLPISSTDPLSVENSIPDKLRR</sequence>
<feature type="compositionally biased region" description="Polar residues" evidence="1">
    <location>
        <begin position="74"/>
        <end position="86"/>
    </location>
</feature>
<name>A0A1G4AZ53_9PEZI</name>
<dbReference type="Proteomes" id="UP000176998">
    <property type="component" value="Unassembled WGS sequence"/>
</dbReference>